<feature type="region of interest" description="Disordered" evidence="2">
    <location>
        <begin position="1089"/>
        <end position="1153"/>
    </location>
</feature>
<feature type="region of interest" description="Disordered" evidence="2">
    <location>
        <begin position="449"/>
        <end position="470"/>
    </location>
</feature>
<gene>
    <name evidence="5" type="ORF">SAMN06265218_110120</name>
</gene>
<evidence type="ECO:0000313" key="5">
    <source>
        <dbReference type="EMBL" id="SMO71685.1"/>
    </source>
</evidence>
<dbReference type="OrthoDB" id="4317910at2"/>
<organism evidence="5 6">
    <name type="scientific">Fodinibius sediminis</name>
    <dbReference type="NCBI Taxonomy" id="1214077"/>
    <lineage>
        <taxon>Bacteria</taxon>
        <taxon>Pseudomonadati</taxon>
        <taxon>Balneolota</taxon>
        <taxon>Balneolia</taxon>
        <taxon>Balneolales</taxon>
        <taxon>Balneolaceae</taxon>
        <taxon>Fodinibius</taxon>
    </lineage>
</organism>
<keyword evidence="1" id="KW-0175">Coiled coil</keyword>
<dbReference type="InterPro" id="IPR025295">
    <property type="entry name" value="eCIS_core_dom"/>
</dbReference>
<protein>
    <submittedName>
        <fullName evidence="5">Toxin 4</fullName>
    </submittedName>
</protein>
<proteinExistence type="predicted"/>
<evidence type="ECO:0000256" key="2">
    <source>
        <dbReference type="SAM" id="MobiDB-lite"/>
    </source>
</evidence>
<feature type="compositionally biased region" description="Basic and acidic residues" evidence="2">
    <location>
        <begin position="1121"/>
        <end position="1140"/>
    </location>
</feature>
<feature type="compositionally biased region" description="Polar residues" evidence="2">
    <location>
        <begin position="62"/>
        <end position="72"/>
    </location>
</feature>
<feature type="coiled-coil region" evidence="1">
    <location>
        <begin position="1256"/>
        <end position="1310"/>
    </location>
</feature>
<dbReference type="Proteomes" id="UP000317593">
    <property type="component" value="Unassembled WGS sequence"/>
</dbReference>
<feature type="coiled-coil region" evidence="1">
    <location>
        <begin position="777"/>
        <end position="804"/>
    </location>
</feature>
<dbReference type="EMBL" id="FXTH01000010">
    <property type="protein sequence ID" value="SMO71685.1"/>
    <property type="molecule type" value="Genomic_DNA"/>
</dbReference>
<dbReference type="Pfam" id="PF15541">
    <property type="entry name" value="Ntox4"/>
    <property type="match status" value="1"/>
</dbReference>
<reference evidence="5 6" key="1">
    <citation type="submission" date="2017-05" db="EMBL/GenBank/DDBJ databases">
        <authorList>
            <person name="Varghese N."/>
            <person name="Submissions S."/>
        </authorList>
    </citation>
    <scope>NUCLEOTIDE SEQUENCE [LARGE SCALE GENOMIC DNA]</scope>
    <source>
        <strain evidence="5 6">DSM 21194</strain>
    </source>
</reference>
<evidence type="ECO:0000259" key="4">
    <source>
        <dbReference type="Pfam" id="PF15541"/>
    </source>
</evidence>
<feature type="domain" description="Bacterial toxin 4" evidence="4">
    <location>
        <begin position="1451"/>
        <end position="1529"/>
    </location>
</feature>
<accession>A0A521DJB8</accession>
<dbReference type="RefSeq" id="WP_142714887.1">
    <property type="nucleotide sequence ID" value="NZ_FXTH01000010.1"/>
</dbReference>
<dbReference type="Pfam" id="PF13699">
    <property type="entry name" value="eCIS_core"/>
    <property type="match status" value="1"/>
</dbReference>
<name>A0A521DJB8_9BACT</name>
<evidence type="ECO:0000313" key="6">
    <source>
        <dbReference type="Proteomes" id="UP000317593"/>
    </source>
</evidence>
<keyword evidence="6" id="KW-1185">Reference proteome</keyword>
<feature type="compositionally biased region" description="Polar residues" evidence="2">
    <location>
        <begin position="1105"/>
        <end position="1120"/>
    </location>
</feature>
<sequence>MNTTTVKSDSNGTPSSRLEVDEPDSAQEKEAESVADQVMMMPEHPPVTASDDEEEDGKLRMSPNSSAPLQMNTGRDQLQASLTMKPSPRSTTLDSYASPKLSARIAGTRGQGSGLPPEVQQSMSKKMGADFSDVSVHSDSKAAWMNESLGSKAFTHGSDIYFNREQYNPNSRKGQHLLAHELAHVVQQKGNNQSALIQRNDNDNGGEQDNFAPFLITTNDWRIMKNDGLRIARSFSGINVRTVVVITNRVRAFNIQEDLLGNFALKGNFRLRNGVFLIGSDANLRFGRRGEDVSTMSIGFNLENLDEEFQSQVEGRDIYMSDWVDIPEGQDDIFIMPMLILVASQETTEDTGGEGCEQSGAPGWAWELYQAVKLRVEDMRAAGASSRRLPSDLILLRADEEGNTGINVWLNPENEEGQHAGPRRRVPMQENQTPDELLSIILDVTEELAQQDSTGEREGEASEEQGQQVDEIRYSAPFGEEGEGEGFEYPPLDAQIHGLSLQPTGGTGVFSMDIDYSQSAPDLLGQVSWAFQHTYYRWEVWDITNSESVQQRAEEIQSGGLSSEEDEVGRFEHISGDFGRQMQQLAERPEQIRQDRREALMEGRYMDVVANELNEDLYGLEAAMALGGELLGATADVFSDDQERSIHWTRPGIFVVRCIGVINPGAEEEEPRRAPSVSTLVVSVRDVEEISKEAIGMPAAQLEELRLQLLLLQSLPEGHPDRANIPLLQERLEEAELTVSGTPTELIEYRLDKRREELANAREQSIFLEHGLHDSRVSRLEREVEVLEDQLRLANLRREQLQSDSGNRPVHRAQGVLVSNVTGQTYPLLLQISEPVLVDDEWKCFLSDVTSRDANKYEGFAPNEGPVEDAKVRAVWEAVERFAGDAGYGEGQLTISLPSEGYFASLIDDAREKTIESRPRDWTAARQRLEELAQVIAVLGLVVTSPAVGITGGVLSAALAAERIVSRMENDTFRWDSQAIGDVIEIVTAGVSIANVGSIGALRKIPDGEGGFYLRTARSAAEATHTTAEVAEEALDVAGIIHCNAETAGQIAEINEAVANGEMTRTEARRQKASIMAGAIQSNGMSFIGRVRGASGDPESRNASREQPSGQDIETDATPSDDTKSPSRSDIDEPTNRIEEAPSSTAGQHHARRGAELERLRAAMGEFEGRVPIIERPNLGQGVQVRYKDGSLVLEVGPRATDRHVGYHVETMRQLARYEGVVGMIRQLASRIRQMLGLGPGYGSRGFEARLEVDKLRRILSDLDQLKQQIDARAERLSSDASLAKAQAEQAAIQREIDSITAQLQEHQRAVESTASGAGYVAARDEPRSNQAALDAGYPPLDEAPGHYYVQSPTGGYYIRRFAGSDAPPKQIVWENGNPVIRDREEGSVTYEPPETLRPGETRTYTGPRGTTASATRRRHDRAVVIRSEIGPGRGRLGYERAMFRGIEVGLEGWHRAHSQGQGTGHESPFGILYAPGEVNLKYQNSGIEQHIRDLFTQISPDVTLHLTTETIAHADSRRLKSITYKIGAERGGEIVRLFEAEIQVHDRLDNPNVQISGQDYAALENFLAGTPGRERGTEPAETGTHARQAIDVGNLPPQAEGAVGAIDDAIDRIENRPDLASYIEVLQDERRRLLENPSEENIENAYDTISDMESVLGTLPSE</sequence>
<feature type="region of interest" description="Disordered" evidence="2">
    <location>
        <begin position="1390"/>
        <end position="1419"/>
    </location>
</feature>
<feature type="region of interest" description="Disordered" evidence="2">
    <location>
        <begin position="1"/>
        <end position="72"/>
    </location>
</feature>
<evidence type="ECO:0000256" key="1">
    <source>
        <dbReference type="SAM" id="Coils"/>
    </source>
</evidence>
<evidence type="ECO:0000259" key="3">
    <source>
        <dbReference type="Pfam" id="PF13699"/>
    </source>
</evidence>
<feature type="domain" description="eCIS core" evidence="3">
    <location>
        <begin position="115"/>
        <end position="191"/>
    </location>
</feature>
<feature type="compositionally biased region" description="Polar residues" evidence="2">
    <location>
        <begin position="1"/>
        <end position="16"/>
    </location>
</feature>
<dbReference type="InterPro" id="IPR029102">
    <property type="entry name" value="Ntox4"/>
</dbReference>
<feature type="compositionally biased region" description="Polar residues" evidence="2">
    <location>
        <begin position="1403"/>
        <end position="1415"/>
    </location>
</feature>